<sequence length="307" mass="33396">MFPAATCNRWPCVSLSAVHRRQTSRRLLNCEISCAVFLRRADVRCIWLPRVPSRAPAFRTSLRPLGVPIRLCSAGCNGGRAGACRRIPSRIASHSASQHVPNPMCVVPMHAAWAVVSDATQLTPGSGYFGIGHLARRNVSHHIQAPAGQGPVLGLTTSWFRHRRCTSVSGRMGQVGCNGWLKCGEGPSRSCGFRRGCSAFGEIPCPARLCGIRRPHGPKRESHEPFKRSIAKTPKSCGFRPVMSMSQKLSSRPHGSLDLGLVRTGRGQLCGRYQSKSGQHDISDCPGPGDSQLREISHCCTLRCRVS</sequence>
<evidence type="ECO:0000313" key="2">
    <source>
        <dbReference type="Proteomes" id="UP001172155"/>
    </source>
</evidence>
<proteinExistence type="predicted"/>
<protein>
    <submittedName>
        <fullName evidence="1">Uncharacterized protein</fullName>
    </submittedName>
</protein>
<dbReference type="AlphaFoldDB" id="A0AA40JZF4"/>
<dbReference type="EMBL" id="JAUKUD010000006">
    <property type="protein sequence ID" value="KAK0740432.1"/>
    <property type="molecule type" value="Genomic_DNA"/>
</dbReference>
<comment type="caution">
    <text evidence="1">The sequence shown here is derived from an EMBL/GenBank/DDBJ whole genome shotgun (WGS) entry which is preliminary data.</text>
</comment>
<accession>A0AA40JZF4</accession>
<gene>
    <name evidence="1" type="ORF">B0T18DRAFT_209166</name>
</gene>
<reference evidence="1" key="1">
    <citation type="submission" date="2023-06" db="EMBL/GenBank/DDBJ databases">
        <title>Genome-scale phylogeny and comparative genomics of the fungal order Sordariales.</title>
        <authorList>
            <consortium name="Lawrence Berkeley National Laboratory"/>
            <person name="Hensen N."/>
            <person name="Bonometti L."/>
            <person name="Westerberg I."/>
            <person name="Brannstrom I.O."/>
            <person name="Guillou S."/>
            <person name="Cros-Aarteil S."/>
            <person name="Calhoun S."/>
            <person name="Haridas S."/>
            <person name="Kuo A."/>
            <person name="Mondo S."/>
            <person name="Pangilinan J."/>
            <person name="Riley R."/>
            <person name="LaButti K."/>
            <person name="Andreopoulos B."/>
            <person name="Lipzen A."/>
            <person name="Chen C."/>
            <person name="Yanf M."/>
            <person name="Daum C."/>
            <person name="Ng V."/>
            <person name="Clum A."/>
            <person name="Steindorff A."/>
            <person name="Ohm R."/>
            <person name="Martin F."/>
            <person name="Silar P."/>
            <person name="Natvig D."/>
            <person name="Lalanne C."/>
            <person name="Gautier V."/>
            <person name="Ament-velasquez S.L."/>
            <person name="Kruys A."/>
            <person name="Hutchinson M.I."/>
            <person name="Powell A.J."/>
            <person name="Barry K."/>
            <person name="Miller A.N."/>
            <person name="Grigoriev I.V."/>
            <person name="Debuchy R."/>
            <person name="Gladieux P."/>
            <person name="Thoren M.H."/>
            <person name="Johannesson H."/>
        </authorList>
    </citation>
    <scope>NUCLEOTIDE SEQUENCE</scope>
    <source>
        <strain evidence="1">SMH3187-1</strain>
    </source>
</reference>
<evidence type="ECO:0000313" key="1">
    <source>
        <dbReference type="EMBL" id="KAK0740432.1"/>
    </source>
</evidence>
<keyword evidence="2" id="KW-1185">Reference proteome</keyword>
<name>A0AA40JZF4_9PEZI</name>
<organism evidence="1 2">
    <name type="scientific">Schizothecium vesticola</name>
    <dbReference type="NCBI Taxonomy" id="314040"/>
    <lineage>
        <taxon>Eukaryota</taxon>
        <taxon>Fungi</taxon>
        <taxon>Dikarya</taxon>
        <taxon>Ascomycota</taxon>
        <taxon>Pezizomycotina</taxon>
        <taxon>Sordariomycetes</taxon>
        <taxon>Sordariomycetidae</taxon>
        <taxon>Sordariales</taxon>
        <taxon>Schizotheciaceae</taxon>
        <taxon>Schizothecium</taxon>
    </lineage>
</organism>
<dbReference type="Proteomes" id="UP001172155">
    <property type="component" value="Unassembled WGS sequence"/>
</dbReference>